<comment type="subcellular location">
    <subcellularLocation>
        <location evidence="1">Nucleus</location>
    </subcellularLocation>
</comment>
<dbReference type="Pfam" id="PF23209">
    <property type="entry name" value="IDM1_C"/>
    <property type="match status" value="1"/>
</dbReference>
<evidence type="ECO:0000256" key="5">
    <source>
        <dbReference type="ARBA" id="ARBA00023242"/>
    </source>
</evidence>
<dbReference type="STRING" id="1088818.A0A2I0AZ90"/>
<name>A0A2I0AZ90_9ASPA</name>
<dbReference type="Pfam" id="PF23011">
    <property type="entry name" value="PHD-1st_NSD"/>
    <property type="match status" value="1"/>
</dbReference>
<dbReference type="SUPFAM" id="SSF55729">
    <property type="entry name" value="Acyl-CoA N-acyltransferases (Nat)"/>
    <property type="match status" value="1"/>
</dbReference>
<dbReference type="Proteomes" id="UP000236161">
    <property type="component" value="Unassembled WGS sequence"/>
</dbReference>
<dbReference type="InterPro" id="IPR013083">
    <property type="entry name" value="Znf_RING/FYVE/PHD"/>
</dbReference>
<accession>A0A2I0AZ90</accession>
<dbReference type="PANTHER" id="PTHR47025:SF2">
    <property type="entry name" value="AUTOIMMUNE REGULATOR"/>
    <property type="match status" value="1"/>
</dbReference>
<evidence type="ECO:0000256" key="2">
    <source>
        <dbReference type="ARBA" id="ARBA00022723"/>
    </source>
</evidence>
<dbReference type="PANTHER" id="PTHR47025">
    <property type="entry name" value="AUTOIMMUNE REGULATOR"/>
    <property type="match status" value="1"/>
</dbReference>
<dbReference type="GO" id="GO:0003682">
    <property type="term" value="F:chromatin binding"/>
    <property type="evidence" value="ECO:0007669"/>
    <property type="project" value="TreeGrafter"/>
</dbReference>
<dbReference type="OrthoDB" id="1903104at2759"/>
<dbReference type="PROSITE" id="PS50016">
    <property type="entry name" value="ZF_PHD_2"/>
    <property type="match status" value="1"/>
</dbReference>
<dbReference type="InterPro" id="IPR011011">
    <property type="entry name" value="Znf_FYVE_PHD"/>
</dbReference>
<protein>
    <recommendedName>
        <fullName evidence="7">PHD-type domain-containing protein</fullName>
    </recommendedName>
</protein>
<evidence type="ECO:0000313" key="8">
    <source>
        <dbReference type="EMBL" id="PKA60862.1"/>
    </source>
</evidence>
<feature type="domain" description="PHD-type" evidence="7">
    <location>
        <begin position="87"/>
        <end position="132"/>
    </location>
</feature>
<dbReference type="GO" id="GO:0008270">
    <property type="term" value="F:zinc ion binding"/>
    <property type="evidence" value="ECO:0007669"/>
    <property type="project" value="UniProtKB-KW"/>
</dbReference>
<keyword evidence="3 6" id="KW-0863">Zinc-finger</keyword>
<dbReference type="GO" id="GO:0042393">
    <property type="term" value="F:histone binding"/>
    <property type="evidence" value="ECO:0007669"/>
    <property type="project" value="TreeGrafter"/>
</dbReference>
<dbReference type="InterPro" id="IPR019787">
    <property type="entry name" value="Znf_PHD-finger"/>
</dbReference>
<dbReference type="PROSITE" id="PS01359">
    <property type="entry name" value="ZF_PHD_1"/>
    <property type="match status" value="1"/>
</dbReference>
<dbReference type="InterPro" id="IPR056511">
    <property type="entry name" value="IDM1_C"/>
</dbReference>
<sequence>MKEILPDGTLLRYVVNGKPKLVGYANQFGIYCSCCNEVVSPSQFEAHAGEAQRRKPYNYIYTSNGVSLHELSVTLSKRRKLLDSDNDDLCSICEDAGELVLCDLCPRAFHKECLGWSCIPEGDWHCQYCVNMHQKDRYVAHNDNALAAGRIPGVDAIDQILKRSILIVKVPDASIGGCSLCRCKDYAKSGFGPRTVLICDQCEKEYHVGCLKNHSMDVLREKPKGDWFCCTDCINIHASLQEAVHNGAHALPDLALDMIKQNGIVKGLKNDGNVGLKLRLLHGKTASASDKLFLTAAVSILHESFDPIIGGRKGSDLVTQLVYGRCWENIDFQGMYCAMLTLDSSVLSVGILRVLGSEAAEVPLVATRKECQGQGYFRALFTCIGRLLASLSVKHLVLPATEEAETMWMKNFGFMKITEDQLSEYAKGIKIVNFEGTSLLLRTVSDLPDLGSHGS</sequence>
<dbReference type="GO" id="GO:0045944">
    <property type="term" value="P:positive regulation of transcription by RNA polymerase II"/>
    <property type="evidence" value="ECO:0007669"/>
    <property type="project" value="TreeGrafter"/>
</dbReference>
<evidence type="ECO:0000256" key="3">
    <source>
        <dbReference type="ARBA" id="ARBA00022771"/>
    </source>
</evidence>
<evidence type="ECO:0000256" key="1">
    <source>
        <dbReference type="ARBA" id="ARBA00004123"/>
    </source>
</evidence>
<dbReference type="Pfam" id="PF16135">
    <property type="entry name" value="TDBD"/>
    <property type="match status" value="1"/>
</dbReference>
<dbReference type="EMBL" id="KZ451935">
    <property type="protein sequence ID" value="PKA60862.1"/>
    <property type="molecule type" value="Genomic_DNA"/>
</dbReference>
<dbReference type="InterPro" id="IPR032308">
    <property type="entry name" value="TDBD"/>
</dbReference>
<evidence type="ECO:0000256" key="6">
    <source>
        <dbReference type="PROSITE-ProRule" id="PRU00146"/>
    </source>
</evidence>
<dbReference type="Gene3D" id="3.40.630.30">
    <property type="match status" value="1"/>
</dbReference>
<keyword evidence="5" id="KW-0539">Nucleus</keyword>
<keyword evidence="4" id="KW-0862">Zinc</keyword>
<dbReference type="SUPFAM" id="SSF57903">
    <property type="entry name" value="FYVE/PHD zinc finger"/>
    <property type="match status" value="2"/>
</dbReference>
<organism evidence="8 9">
    <name type="scientific">Apostasia shenzhenica</name>
    <dbReference type="NCBI Taxonomy" id="1088818"/>
    <lineage>
        <taxon>Eukaryota</taxon>
        <taxon>Viridiplantae</taxon>
        <taxon>Streptophyta</taxon>
        <taxon>Embryophyta</taxon>
        <taxon>Tracheophyta</taxon>
        <taxon>Spermatophyta</taxon>
        <taxon>Magnoliopsida</taxon>
        <taxon>Liliopsida</taxon>
        <taxon>Asparagales</taxon>
        <taxon>Orchidaceae</taxon>
        <taxon>Apostasioideae</taxon>
        <taxon>Apostasia</taxon>
    </lineage>
</organism>
<evidence type="ECO:0000259" key="7">
    <source>
        <dbReference type="PROSITE" id="PS50016"/>
    </source>
</evidence>
<keyword evidence="9" id="KW-1185">Reference proteome</keyword>
<evidence type="ECO:0000256" key="4">
    <source>
        <dbReference type="ARBA" id="ARBA00022833"/>
    </source>
</evidence>
<reference evidence="8 9" key="1">
    <citation type="journal article" date="2017" name="Nature">
        <title>The Apostasia genome and the evolution of orchids.</title>
        <authorList>
            <person name="Zhang G.Q."/>
            <person name="Liu K.W."/>
            <person name="Li Z."/>
            <person name="Lohaus R."/>
            <person name="Hsiao Y.Y."/>
            <person name="Niu S.C."/>
            <person name="Wang J.Y."/>
            <person name="Lin Y.C."/>
            <person name="Xu Q."/>
            <person name="Chen L.J."/>
            <person name="Yoshida K."/>
            <person name="Fujiwara S."/>
            <person name="Wang Z.W."/>
            <person name="Zhang Y.Q."/>
            <person name="Mitsuda N."/>
            <person name="Wang M."/>
            <person name="Liu G.H."/>
            <person name="Pecoraro L."/>
            <person name="Huang H.X."/>
            <person name="Xiao X.J."/>
            <person name="Lin M."/>
            <person name="Wu X.Y."/>
            <person name="Wu W.L."/>
            <person name="Chen Y.Y."/>
            <person name="Chang S.B."/>
            <person name="Sakamoto S."/>
            <person name="Ohme-Takagi M."/>
            <person name="Yagi M."/>
            <person name="Zeng S.J."/>
            <person name="Shen C.Y."/>
            <person name="Yeh C.M."/>
            <person name="Luo Y.B."/>
            <person name="Tsai W.C."/>
            <person name="Van de Peer Y."/>
            <person name="Liu Z.J."/>
        </authorList>
    </citation>
    <scope>NUCLEOTIDE SEQUENCE [LARGE SCALE GENOMIC DNA]</scope>
    <source>
        <strain evidence="9">cv. Shenzhen</strain>
        <tissue evidence="8">Stem</tissue>
    </source>
</reference>
<dbReference type="AlphaFoldDB" id="A0A2I0AZ90"/>
<gene>
    <name evidence="8" type="ORF">AXF42_Ash006497</name>
</gene>
<proteinExistence type="predicted"/>
<dbReference type="InterPro" id="IPR001965">
    <property type="entry name" value="Znf_PHD"/>
</dbReference>
<keyword evidence="2" id="KW-0479">Metal-binding</keyword>
<dbReference type="SMART" id="SM00249">
    <property type="entry name" value="PHD"/>
    <property type="match status" value="2"/>
</dbReference>
<dbReference type="InterPro" id="IPR016181">
    <property type="entry name" value="Acyl_CoA_acyltransferase"/>
</dbReference>
<dbReference type="InterPro" id="IPR019786">
    <property type="entry name" value="Zinc_finger_PHD-type_CS"/>
</dbReference>
<dbReference type="Gene3D" id="3.30.40.10">
    <property type="entry name" value="Zinc/RING finger domain, C3HC4 (zinc finger)"/>
    <property type="match status" value="2"/>
</dbReference>
<dbReference type="GO" id="GO:0000977">
    <property type="term" value="F:RNA polymerase II transcription regulatory region sequence-specific DNA binding"/>
    <property type="evidence" value="ECO:0007669"/>
    <property type="project" value="TreeGrafter"/>
</dbReference>
<evidence type="ECO:0000313" key="9">
    <source>
        <dbReference type="Proteomes" id="UP000236161"/>
    </source>
</evidence>
<dbReference type="GO" id="GO:0005634">
    <property type="term" value="C:nucleus"/>
    <property type="evidence" value="ECO:0007669"/>
    <property type="project" value="UniProtKB-SubCell"/>
</dbReference>
<dbReference type="InterPro" id="IPR059153">
    <property type="entry name" value="NSD_PHD-1st"/>
</dbReference>